<dbReference type="KEGG" id="ebm:SG0102_17190"/>
<gene>
    <name evidence="2" type="ORF">SG0102_17190</name>
</gene>
<evidence type="ECO:0000256" key="1">
    <source>
        <dbReference type="SAM" id="Phobius"/>
    </source>
</evidence>
<sequence length="126" mass="13964">MACFIVPATEAIVTTVASKKLNHTLETKEDTLGNYYIKNMKTLNTMLWGGSALLLFEHIWHGEVTPFFPFFTAASSPAKLSAMFHEMATVGVAMALLVTFVWAVLTLITYKMTHPKTSPSLEKVHS</sequence>
<feature type="transmembrane region" description="Helical" evidence="1">
    <location>
        <begin position="87"/>
        <end position="110"/>
    </location>
</feature>
<evidence type="ECO:0000313" key="2">
    <source>
        <dbReference type="EMBL" id="BBH26785.1"/>
    </source>
</evidence>
<keyword evidence="1" id="KW-1133">Transmembrane helix</keyword>
<protein>
    <submittedName>
        <fullName evidence="2">Uncharacterized protein</fullName>
    </submittedName>
</protein>
<accession>A0A3G9JEJ7</accession>
<dbReference type="EMBL" id="AP019309">
    <property type="protein sequence ID" value="BBH26785.1"/>
    <property type="molecule type" value="Genomic_DNA"/>
</dbReference>
<dbReference type="Proteomes" id="UP000268059">
    <property type="component" value="Chromosome"/>
</dbReference>
<dbReference type="OrthoDB" id="1770784at2"/>
<keyword evidence="1" id="KW-0472">Membrane</keyword>
<dbReference type="RefSeq" id="WP_125119607.1">
    <property type="nucleotide sequence ID" value="NZ_AP019309.1"/>
</dbReference>
<keyword evidence="1" id="KW-0812">Transmembrane</keyword>
<proteinExistence type="predicted"/>
<keyword evidence="3" id="KW-1185">Reference proteome</keyword>
<evidence type="ECO:0000313" key="3">
    <source>
        <dbReference type="Proteomes" id="UP000268059"/>
    </source>
</evidence>
<organism evidence="2 3">
    <name type="scientific">Intestinibaculum porci</name>
    <dbReference type="NCBI Taxonomy" id="2487118"/>
    <lineage>
        <taxon>Bacteria</taxon>
        <taxon>Bacillati</taxon>
        <taxon>Bacillota</taxon>
        <taxon>Erysipelotrichia</taxon>
        <taxon>Erysipelotrichales</taxon>
        <taxon>Erysipelotrichaceae</taxon>
        <taxon>Intestinibaculum</taxon>
    </lineage>
</organism>
<reference evidence="2 3" key="1">
    <citation type="submission" date="2018-11" db="EMBL/GenBank/DDBJ databases">
        <title>Novel Erysipelotrichaceae bacterium isolated from small intestine of a swine.</title>
        <authorList>
            <person name="Kim J.S."/>
            <person name="Choe H."/>
            <person name="Lee Y.R."/>
            <person name="Kim K.M."/>
            <person name="Park D.S."/>
        </authorList>
    </citation>
    <scope>NUCLEOTIDE SEQUENCE [LARGE SCALE GENOMIC DNA]</scope>
    <source>
        <strain evidence="2 3">SG0102</strain>
    </source>
</reference>
<name>A0A3G9JEJ7_9FIRM</name>
<dbReference type="AlphaFoldDB" id="A0A3G9JEJ7"/>
<dbReference type="InParanoid" id="A0A3G9JEJ7"/>